<proteinExistence type="predicted"/>
<protein>
    <submittedName>
        <fullName evidence="1">Uncharacterized protein</fullName>
    </submittedName>
</protein>
<name>A0A7X8TI27_9MICC</name>
<dbReference type="RefSeq" id="WP_168886407.1">
    <property type="nucleotide sequence ID" value="NZ_JABAHY010000001.1"/>
</dbReference>
<gene>
    <name evidence="1" type="ORF">HGQ17_02770</name>
</gene>
<dbReference type="EMBL" id="JABAHY010000001">
    <property type="protein sequence ID" value="NLS08941.1"/>
    <property type="molecule type" value="Genomic_DNA"/>
</dbReference>
<evidence type="ECO:0000313" key="1">
    <source>
        <dbReference type="EMBL" id="NLS08941.1"/>
    </source>
</evidence>
<reference evidence="1 2" key="1">
    <citation type="submission" date="2020-04" db="EMBL/GenBank/DDBJ databases">
        <title>Nesterenkonia sp. nov., isolated from marine sediment.</title>
        <authorList>
            <person name="Zhang G."/>
        </authorList>
    </citation>
    <scope>NUCLEOTIDE SEQUENCE [LARGE SCALE GENOMIC DNA]</scope>
    <source>
        <strain evidence="1 2">MY13</strain>
    </source>
</reference>
<dbReference type="PROSITE" id="PS51257">
    <property type="entry name" value="PROKAR_LIPOPROTEIN"/>
    <property type="match status" value="1"/>
</dbReference>
<keyword evidence="2" id="KW-1185">Reference proteome</keyword>
<sequence length="125" mass="13691">MKERRNLAVAAGFGGVLALSACGDSAPERVLTEEEVEELLTVPVSLPEGFDADRMVDELYDDYQADESEKIRTSGSITYPGEDSSVVDIRIRSADPLLDLGRDRYAEYSIACLEETDGTVEVLEI</sequence>
<dbReference type="AlphaFoldDB" id="A0A7X8TI27"/>
<accession>A0A7X8TI27</accession>
<dbReference type="Proteomes" id="UP000523139">
    <property type="component" value="Unassembled WGS sequence"/>
</dbReference>
<organism evidence="1 2">
    <name type="scientific">Nesterenkonia sedimenti</name>
    <dbReference type="NCBI Taxonomy" id="1463632"/>
    <lineage>
        <taxon>Bacteria</taxon>
        <taxon>Bacillati</taxon>
        <taxon>Actinomycetota</taxon>
        <taxon>Actinomycetes</taxon>
        <taxon>Micrococcales</taxon>
        <taxon>Micrococcaceae</taxon>
        <taxon>Nesterenkonia</taxon>
    </lineage>
</organism>
<evidence type="ECO:0000313" key="2">
    <source>
        <dbReference type="Proteomes" id="UP000523139"/>
    </source>
</evidence>
<comment type="caution">
    <text evidence="1">The sequence shown here is derived from an EMBL/GenBank/DDBJ whole genome shotgun (WGS) entry which is preliminary data.</text>
</comment>